<dbReference type="EMBL" id="JBDKWZ010000001">
    <property type="protein sequence ID" value="MEN7546824.1"/>
    <property type="molecule type" value="Genomic_DNA"/>
</dbReference>
<feature type="domain" description="DUF4097" evidence="1">
    <location>
        <begin position="115"/>
        <end position="245"/>
    </location>
</feature>
<dbReference type="RefSeq" id="WP_346819605.1">
    <property type="nucleotide sequence ID" value="NZ_JBDKWZ010000001.1"/>
</dbReference>
<dbReference type="AlphaFoldDB" id="A0AAW9RPZ2"/>
<protein>
    <submittedName>
        <fullName evidence="2">DUF4097 family beta strand repeat-containing protein</fullName>
    </submittedName>
</protein>
<dbReference type="Pfam" id="PF13349">
    <property type="entry name" value="DUF4097"/>
    <property type="match status" value="1"/>
</dbReference>
<evidence type="ECO:0000313" key="3">
    <source>
        <dbReference type="Proteomes" id="UP001403385"/>
    </source>
</evidence>
<dbReference type="InterPro" id="IPR025164">
    <property type="entry name" value="Toastrack_DUF4097"/>
</dbReference>
<accession>A0AAW9RPZ2</accession>
<organism evidence="2 3">
    <name type="scientific">Rapidithrix thailandica</name>
    <dbReference type="NCBI Taxonomy" id="413964"/>
    <lineage>
        <taxon>Bacteria</taxon>
        <taxon>Pseudomonadati</taxon>
        <taxon>Bacteroidota</taxon>
        <taxon>Cytophagia</taxon>
        <taxon>Cytophagales</taxon>
        <taxon>Flammeovirgaceae</taxon>
        <taxon>Rapidithrix</taxon>
    </lineage>
</organism>
<sequence length="260" mass="28233">MKQFLGIGILWVLALQITYGQTYKMVITNPQDITLDINILNSELIIEGYDGKELIITAEGHEPAPERAKGLKPLYSNVEDNSGIGLSIVSKGNQIDITRASRKSIQYHFKVPRKANITIGQGNIPGEDLHIKNMEGELAVQTLNGDVTLENVSGPLYISSTSGDVVVKFSELNQSKNSAIAAVSGFVDITLPSREKANLKLSSISGEVFTDLSLEFEKRKNGEGLQPLTFGHNTIKASLNGGGVELHVKAISGDIYLRKK</sequence>
<gene>
    <name evidence="2" type="ORF">AAG747_02815</name>
</gene>
<dbReference type="Proteomes" id="UP001403385">
    <property type="component" value="Unassembled WGS sequence"/>
</dbReference>
<proteinExistence type="predicted"/>
<evidence type="ECO:0000313" key="2">
    <source>
        <dbReference type="EMBL" id="MEN7546824.1"/>
    </source>
</evidence>
<comment type="caution">
    <text evidence="2">The sequence shown here is derived from an EMBL/GenBank/DDBJ whole genome shotgun (WGS) entry which is preliminary data.</text>
</comment>
<keyword evidence="3" id="KW-1185">Reference proteome</keyword>
<reference evidence="2 3" key="1">
    <citation type="submission" date="2024-04" db="EMBL/GenBank/DDBJ databases">
        <title>Novel genus in family Flammeovirgaceae.</title>
        <authorList>
            <person name="Nguyen T.H."/>
            <person name="Vuong T.Q."/>
            <person name="Le H."/>
            <person name="Kim S.-G."/>
        </authorList>
    </citation>
    <scope>NUCLEOTIDE SEQUENCE [LARGE SCALE GENOMIC DNA]</scope>
    <source>
        <strain evidence="2 3">JCM 23209</strain>
    </source>
</reference>
<evidence type="ECO:0000259" key="1">
    <source>
        <dbReference type="Pfam" id="PF13349"/>
    </source>
</evidence>
<name>A0AAW9RPZ2_9BACT</name>